<organism evidence="1 2">
    <name type="scientific">Flavobacterium crocinum</name>
    <dbReference type="NCBI Taxonomy" id="2183896"/>
    <lineage>
        <taxon>Bacteria</taxon>
        <taxon>Pseudomonadati</taxon>
        <taxon>Bacteroidota</taxon>
        <taxon>Flavobacteriia</taxon>
        <taxon>Flavobacteriales</taxon>
        <taxon>Flavobacteriaceae</taxon>
        <taxon>Flavobacterium</taxon>
    </lineage>
</organism>
<dbReference type="KEGG" id="fcr:HYN56_18085"/>
<accession>A0A2S1YPJ6</accession>
<dbReference type="RefSeq" id="WP_109193450.1">
    <property type="nucleotide sequence ID" value="NZ_CP029255.1"/>
</dbReference>
<evidence type="ECO:0000313" key="1">
    <source>
        <dbReference type="EMBL" id="AWK06030.1"/>
    </source>
</evidence>
<keyword evidence="2" id="KW-1185">Reference proteome</keyword>
<dbReference type="EMBL" id="CP029255">
    <property type="protein sequence ID" value="AWK06030.1"/>
    <property type="molecule type" value="Genomic_DNA"/>
</dbReference>
<dbReference type="Proteomes" id="UP000245250">
    <property type="component" value="Chromosome"/>
</dbReference>
<gene>
    <name evidence="1" type="ORF">HYN56_18085</name>
</gene>
<evidence type="ECO:0000313" key="2">
    <source>
        <dbReference type="Proteomes" id="UP000245250"/>
    </source>
</evidence>
<proteinExistence type="predicted"/>
<protein>
    <submittedName>
        <fullName evidence="1">Uncharacterized protein</fullName>
    </submittedName>
</protein>
<sequence>MHKINKQIEIIAFPDFDKTLNIINKREKFIFLPLATIQFEKHSEFENRQFHFILIWDTGTYEDDFFNEFRKDIRCIKFKLEGNKYSYLGKPNFPFVHLLPNAYDLIENHFQENLEYYLKPKSFREFSDENGVFTKGLAKIINQLNDFDKPDAAYYYERIMQYLYTKKKYELFNKINSDFSYSELFIGRTTTKEEVIAEFNDEGKSDNDLINNLLEEPNWLQKSEDILKDLDLTFIGSVSESDFTNGSAEIFLFWDKKNDEVYQFFQWT</sequence>
<dbReference type="AlphaFoldDB" id="A0A2S1YPJ6"/>
<name>A0A2S1YPJ6_9FLAO</name>
<reference evidence="1 2" key="1">
    <citation type="submission" date="2018-05" db="EMBL/GenBank/DDBJ databases">
        <title>Genome sequencing of Flavobacterium sp. HYN0056.</title>
        <authorList>
            <person name="Yi H."/>
            <person name="Baek C."/>
        </authorList>
    </citation>
    <scope>NUCLEOTIDE SEQUENCE [LARGE SCALE GENOMIC DNA]</scope>
    <source>
        <strain evidence="1 2">HYN0056</strain>
    </source>
</reference>
<dbReference type="OrthoDB" id="1454386at2"/>